<dbReference type="AlphaFoldDB" id="A0A383D833"/>
<proteinExistence type="predicted"/>
<sequence length="72" mass="7451">MATISNIYIDAGADYTTTVTVTDSSGAALDLTGYTAAAQIRKTYESSSATVSFTVAFNSDRTTGKIDISLTG</sequence>
<organism evidence="1">
    <name type="scientific">marine metagenome</name>
    <dbReference type="NCBI Taxonomy" id="408172"/>
    <lineage>
        <taxon>unclassified sequences</taxon>
        <taxon>metagenomes</taxon>
        <taxon>ecological metagenomes</taxon>
    </lineage>
</organism>
<gene>
    <name evidence="1" type="ORF">METZ01_LOCUS493550</name>
</gene>
<name>A0A383D833_9ZZZZ</name>
<feature type="non-terminal residue" evidence="1">
    <location>
        <position position="72"/>
    </location>
</feature>
<protein>
    <submittedName>
        <fullName evidence="1">Uncharacterized protein</fullName>
    </submittedName>
</protein>
<reference evidence="1" key="1">
    <citation type="submission" date="2018-05" db="EMBL/GenBank/DDBJ databases">
        <authorList>
            <person name="Lanie J.A."/>
            <person name="Ng W.-L."/>
            <person name="Kazmierczak K.M."/>
            <person name="Andrzejewski T.M."/>
            <person name="Davidsen T.M."/>
            <person name="Wayne K.J."/>
            <person name="Tettelin H."/>
            <person name="Glass J.I."/>
            <person name="Rusch D."/>
            <person name="Podicherti R."/>
            <person name="Tsui H.-C.T."/>
            <person name="Winkler M.E."/>
        </authorList>
    </citation>
    <scope>NUCLEOTIDE SEQUENCE</scope>
</reference>
<dbReference type="EMBL" id="UINC01215144">
    <property type="protein sequence ID" value="SVE40696.1"/>
    <property type="molecule type" value="Genomic_DNA"/>
</dbReference>
<accession>A0A383D833</accession>
<evidence type="ECO:0000313" key="1">
    <source>
        <dbReference type="EMBL" id="SVE40696.1"/>
    </source>
</evidence>